<evidence type="ECO:0000256" key="1">
    <source>
        <dbReference type="ARBA" id="ARBA00004442"/>
    </source>
</evidence>
<keyword evidence="7" id="KW-0966">Cell projection</keyword>
<keyword evidence="7" id="KW-0282">Flagellum</keyword>
<dbReference type="PRINTS" id="PR01023">
    <property type="entry name" value="NAFLGMOTY"/>
</dbReference>
<dbReference type="InterPro" id="IPR006664">
    <property type="entry name" value="OMP_bac"/>
</dbReference>
<comment type="subcellular location">
    <subcellularLocation>
        <location evidence="1">Cell outer membrane</location>
    </subcellularLocation>
</comment>
<evidence type="ECO:0000256" key="5">
    <source>
        <dbReference type="SAM" id="Phobius"/>
    </source>
</evidence>
<keyword evidence="8" id="KW-1185">Reference proteome</keyword>
<feature type="domain" description="OmpA-like" evidence="6">
    <location>
        <begin position="192"/>
        <end position="308"/>
    </location>
</feature>
<dbReference type="PANTHER" id="PTHR30329">
    <property type="entry name" value="STATOR ELEMENT OF FLAGELLAR MOTOR COMPLEX"/>
    <property type="match status" value="1"/>
</dbReference>
<keyword evidence="5" id="KW-0812">Transmembrane</keyword>
<dbReference type="SUPFAM" id="SSF103088">
    <property type="entry name" value="OmpA-like"/>
    <property type="match status" value="2"/>
</dbReference>
<evidence type="ECO:0000256" key="3">
    <source>
        <dbReference type="ARBA" id="ARBA00023237"/>
    </source>
</evidence>
<evidence type="ECO:0000313" key="8">
    <source>
        <dbReference type="Proteomes" id="UP000236641"/>
    </source>
</evidence>
<dbReference type="PANTHER" id="PTHR30329:SF21">
    <property type="entry name" value="LIPOPROTEIN YIAD-RELATED"/>
    <property type="match status" value="1"/>
</dbReference>
<name>A0A2K1E3N4_9FLAO</name>
<dbReference type="RefSeq" id="WP_103050743.1">
    <property type="nucleotide sequence ID" value="NZ_POWF01000001.1"/>
</dbReference>
<feature type="transmembrane region" description="Helical" evidence="5">
    <location>
        <begin position="7"/>
        <end position="25"/>
    </location>
</feature>
<sequence length="308" mass="34658">MSNKTQYLLGILFTIILGSILYYYFCCKECMANANTDETEKIMAEPVDNSTKMAFIVKDQQGSLDVERNEHFNFKESYFTILEPLSNSVNNAVVEVKNYMLQDSLKILHITGYYKSSETNNSAFPNLGLARANAVKNYFVSTGVSSKNIDTYGELNDDMIPDNEYIYYGPIGFSMSTHDAVDTSRMEAIQSLGESIKENPLVLYFETGASTLNLTAEQREKVANISRYIDKIHEAQIHVIGHTDNTGDAFSNMKLGQKRADFVKRYLMGNAISESQIETLSKGQEEPITTNATDEGRQKNRRVVVTIN</sequence>
<keyword evidence="3" id="KW-0998">Cell outer membrane</keyword>
<keyword evidence="7" id="KW-0969">Cilium</keyword>
<dbReference type="PRINTS" id="PR01021">
    <property type="entry name" value="OMPADOMAIN"/>
</dbReference>
<dbReference type="PROSITE" id="PS51123">
    <property type="entry name" value="OMPA_2"/>
    <property type="match status" value="1"/>
</dbReference>
<comment type="caution">
    <text evidence="7">The sequence shown here is derived from an EMBL/GenBank/DDBJ whole genome shotgun (WGS) entry which is preliminary data.</text>
</comment>
<keyword evidence="2 4" id="KW-0472">Membrane</keyword>
<evidence type="ECO:0000259" key="6">
    <source>
        <dbReference type="PROSITE" id="PS51123"/>
    </source>
</evidence>
<organism evidence="7 8">
    <name type="scientific">Hanstruepera neustonica</name>
    <dbReference type="NCBI Taxonomy" id="1445657"/>
    <lineage>
        <taxon>Bacteria</taxon>
        <taxon>Pseudomonadati</taxon>
        <taxon>Bacteroidota</taxon>
        <taxon>Flavobacteriia</taxon>
        <taxon>Flavobacteriales</taxon>
        <taxon>Flavobacteriaceae</taxon>
        <taxon>Hanstruepera</taxon>
    </lineage>
</organism>
<dbReference type="InterPro" id="IPR006665">
    <property type="entry name" value="OmpA-like"/>
</dbReference>
<evidence type="ECO:0000256" key="2">
    <source>
        <dbReference type="ARBA" id="ARBA00023136"/>
    </source>
</evidence>
<dbReference type="Proteomes" id="UP000236641">
    <property type="component" value="Unassembled WGS sequence"/>
</dbReference>
<dbReference type="InterPro" id="IPR036737">
    <property type="entry name" value="OmpA-like_sf"/>
</dbReference>
<dbReference type="Pfam" id="PF00691">
    <property type="entry name" value="OmpA"/>
    <property type="match status" value="2"/>
</dbReference>
<proteinExistence type="predicted"/>
<dbReference type="OrthoDB" id="9763897at2"/>
<gene>
    <name evidence="7" type="ORF">C1T31_01790</name>
</gene>
<dbReference type="Gene3D" id="3.30.1330.60">
    <property type="entry name" value="OmpA-like domain"/>
    <property type="match status" value="2"/>
</dbReference>
<dbReference type="AlphaFoldDB" id="A0A2K1E3N4"/>
<protein>
    <submittedName>
        <fullName evidence="7">Flagellar motor protein MotB</fullName>
    </submittedName>
</protein>
<dbReference type="GO" id="GO:0009279">
    <property type="term" value="C:cell outer membrane"/>
    <property type="evidence" value="ECO:0007669"/>
    <property type="project" value="UniProtKB-SubCell"/>
</dbReference>
<evidence type="ECO:0000313" key="7">
    <source>
        <dbReference type="EMBL" id="PNQ74892.1"/>
    </source>
</evidence>
<reference evidence="7 8" key="1">
    <citation type="submission" date="2018-01" db="EMBL/GenBank/DDBJ databases">
        <title>The draft genome of Hanstruepera neustonica JCM19743.</title>
        <authorList>
            <person name="He R.-H."/>
            <person name="Du Z.-J."/>
        </authorList>
    </citation>
    <scope>NUCLEOTIDE SEQUENCE [LARGE SCALE GENOMIC DNA]</scope>
    <source>
        <strain evidence="7 8">JCM19743</strain>
    </source>
</reference>
<accession>A0A2K1E3N4</accession>
<dbReference type="EMBL" id="POWF01000001">
    <property type="protein sequence ID" value="PNQ74892.1"/>
    <property type="molecule type" value="Genomic_DNA"/>
</dbReference>
<evidence type="ECO:0000256" key="4">
    <source>
        <dbReference type="PROSITE-ProRule" id="PRU00473"/>
    </source>
</evidence>
<keyword evidence="5" id="KW-1133">Transmembrane helix</keyword>
<dbReference type="InterPro" id="IPR050330">
    <property type="entry name" value="Bact_OuterMem_StrucFunc"/>
</dbReference>
<dbReference type="CDD" id="cd07185">
    <property type="entry name" value="OmpA_C-like"/>
    <property type="match status" value="1"/>
</dbReference>